<evidence type="ECO:0000313" key="2">
    <source>
        <dbReference type="Proteomes" id="UP000217343"/>
    </source>
</evidence>
<sequence>MPGAGLVGSGLGGCYDSPVSDVTTPAPPPFEAALVRASEELGFPSYYQSCVRPLLRNPEGRWPRCCGGGCEPCAQTLIQVALRTLELMGTPRQAPLPD</sequence>
<organism evidence="1 2">
    <name type="scientific">Corallococcus macrosporus DSM 14697</name>
    <dbReference type="NCBI Taxonomy" id="1189310"/>
    <lineage>
        <taxon>Bacteria</taxon>
        <taxon>Pseudomonadati</taxon>
        <taxon>Myxococcota</taxon>
        <taxon>Myxococcia</taxon>
        <taxon>Myxococcales</taxon>
        <taxon>Cystobacterineae</taxon>
        <taxon>Myxococcaceae</taxon>
        <taxon>Corallococcus</taxon>
    </lineage>
</organism>
<reference evidence="1 2" key="1">
    <citation type="submission" date="2017-06" db="EMBL/GenBank/DDBJ databases">
        <title>Sequencing and comparative analysis of myxobacterial genomes.</title>
        <authorList>
            <person name="Rupp O."/>
            <person name="Goesmann A."/>
            <person name="Sogaard-Andersen L."/>
        </authorList>
    </citation>
    <scope>NUCLEOTIDE SEQUENCE [LARGE SCALE GENOMIC DNA]</scope>
    <source>
        <strain evidence="1 2">DSM 14697</strain>
    </source>
</reference>
<keyword evidence="2" id="KW-1185">Reference proteome</keyword>
<dbReference type="AlphaFoldDB" id="A0A250JZE4"/>
<gene>
    <name evidence="1" type="ORF">MYMAC_004860</name>
</gene>
<accession>A0A250JZE4</accession>
<protein>
    <submittedName>
        <fullName evidence="1">Uncharacterized protein</fullName>
    </submittedName>
</protein>
<dbReference type="Proteomes" id="UP000217343">
    <property type="component" value="Chromosome"/>
</dbReference>
<name>A0A250JZE4_9BACT</name>
<dbReference type="EMBL" id="CP022203">
    <property type="protein sequence ID" value="ATB49219.1"/>
    <property type="molecule type" value="Genomic_DNA"/>
</dbReference>
<evidence type="ECO:0000313" key="1">
    <source>
        <dbReference type="EMBL" id="ATB49219.1"/>
    </source>
</evidence>
<dbReference type="KEGG" id="mmas:MYMAC_004860"/>
<proteinExistence type="predicted"/>